<feature type="transmembrane region" description="Helical" evidence="13">
    <location>
        <begin position="251"/>
        <end position="271"/>
    </location>
</feature>
<evidence type="ECO:0000256" key="7">
    <source>
        <dbReference type="ARBA" id="ARBA00023136"/>
    </source>
</evidence>
<keyword evidence="4 11" id="KW-0812">Transmembrane</keyword>
<evidence type="ECO:0000256" key="10">
    <source>
        <dbReference type="ARBA" id="ARBA00023224"/>
    </source>
</evidence>
<evidence type="ECO:0000256" key="3">
    <source>
        <dbReference type="ARBA" id="ARBA00022475"/>
    </source>
</evidence>
<feature type="transmembrane region" description="Helical" evidence="13">
    <location>
        <begin position="1047"/>
        <end position="1066"/>
    </location>
</feature>
<proteinExistence type="inferred from homology"/>
<dbReference type="PANTHER" id="PTHR24248">
    <property type="entry name" value="ADRENERGIC RECEPTOR-RELATED G-PROTEIN COUPLED RECEPTOR"/>
    <property type="match status" value="1"/>
</dbReference>
<feature type="compositionally biased region" description="Polar residues" evidence="12">
    <location>
        <begin position="899"/>
        <end position="908"/>
    </location>
</feature>
<feature type="transmembrane region" description="Helical" evidence="13">
    <location>
        <begin position="373"/>
        <end position="391"/>
    </location>
</feature>
<feature type="region of interest" description="Disordered" evidence="12">
    <location>
        <begin position="569"/>
        <end position="622"/>
    </location>
</feature>
<keyword evidence="5 13" id="KW-1133">Transmembrane helix</keyword>
<evidence type="ECO:0000313" key="16">
    <source>
        <dbReference type="EMBL" id="KAG9509851.1"/>
    </source>
</evidence>
<dbReference type="InterPro" id="IPR017452">
    <property type="entry name" value="GPCR_Rhodpsn_7TM"/>
</dbReference>
<feature type="region of interest" description="Disordered" evidence="12">
    <location>
        <begin position="403"/>
        <end position="433"/>
    </location>
</feature>
<dbReference type="SUPFAM" id="SSF81321">
    <property type="entry name" value="Family A G protein-coupled receptor-like"/>
    <property type="match status" value="2"/>
</dbReference>
<feature type="domain" description="G-protein coupled receptors family 1 profile" evidence="15">
    <location>
        <begin position="151"/>
        <end position="1063"/>
    </location>
</feature>
<feature type="region of interest" description="Disordered" evidence="12">
    <location>
        <begin position="765"/>
        <end position="823"/>
    </location>
</feature>
<keyword evidence="9" id="KW-0325">Glycoprotein</keyword>
<dbReference type="PANTHER" id="PTHR24248:SF174">
    <property type="entry name" value="TYRAMINE_OCTOPAMINE RECEPTOR"/>
    <property type="match status" value="1"/>
</dbReference>
<feature type="transmembrane region" description="Helical" evidence="13">
    <location>
        <begin position="131"/>
        <end position="159"/>
    </location>
</feature>
<feature type="non-terminal residue" evidence="16">
    <location>
        <position position="1102"/>
    </location>
</feature>
<organism evidence="16 17">
    <name type="scientific">Fragariocoptes setiger</name>
    <dbReference type="NCBI Taxonomy" id="1670756"/>
    <lineage>
        <taxon>Eukaryota</taxon>
        <taxon>Metazoa</taxon>
        <taxon>Ecdysozoa</taxon>
        <taxon>Arthropoda</taxon>
        <taxon>Chelicerata</taxon>
        <taxon>Arachnida</taxon>
        <taxon>Acari</taxon>
        <taxon>Acariformes</taxon>
        <taxon>Trombidiformes</taxon>
        <taxon>Prostigmata</taxon>
        <taxon>Eupodina</taxon>
        <taxon>Eriophyoidea</taxon>
        <taxon>Phytoptidae</taxon>
        <taxon>Fragariocoptes</taxon>
    </lineage>
</organism>
<name>A0ABQ7S8X3_9ACAR</name>
<evidence type="ECO:0000259" key="15">
    <source>
        <dbReference type="PROSITE" id="PS50262"/>
    </source>
</evidence>
<feature type="signal peptide" evidence="14">
    <location>
        <begin position="1"/>
        <end position="31"/>
    </location>
</feature>
<keyword evidence="8 11" id="KW-0675">Receptor</keyword>
<keyword evidence="17" id="KW-1185">Reference proteome</keyword>
<keyword evidence="6 11" id="KW-0297">G-protein coupled receptor</keyword>
<comment type="subcellular location">
    <subcellularLocation>
        <location evidence="1">Cell membrane</location>
        <topology evidence="1">Multi-pass membrane protein</topology>
    </subcellularLocation>
</comment>
<keyword evidence="10 11" id="KW-0807">Transducer</keyword>
<evidence type="ECO:0000313" key="17">
    <source>
        <dbReference type="Proteomes" id="UP000825002"/>
    </source>
</evidence>
<feature type="compositionally biased region" description="Polar residues" evidence="12">
    <location>
        <begin position="416"/>
        <end position="433"/>
    </location>
</feature>
<keyword evidence="7 13" id="KW-0472">Membrane</keyword>
<evidence type="ECO:0000256" key="9">
    <source>
        <dbReference type="ARBA" id="ARBA00023180"/>
    </source>
</evidence>
<dbReference type="PROSITE" id="PS50262">
    <property type="entry name" value="G_PROTEIN_RECEP_F1_2"/>
    <property type="match status" value="1"/>
</dbReference>
<accession>A0ABQ7S8X3</accession>
<evidence type="ECO:0000256" key="4">
    <source>
        <dbReference type="ARBA" id="ARBA00022692"/>
    </source>
</evidence>
<evidence type="ECO:0000256" key="8">
    <source>
        <dbReference type="ARBA" id="ARBA00023170"/>
    </source>
</evidence>
<dbReference type="PROSITE" id="PS00237">
    <property type="entry name" value="G_PROTEIN_RECEP_F1_1"/>
    <property type="match status" value="1"/>
</dbReference>
<feature type="compositionally biased region" description="Low complexity" evidence="12">
    <location>
        <begin position="569"/>
        <end position="579"/>
    </location>
</feature>
<comment type="caution">
    <text evidence="16">The sequence shown here is derived from an EMBL/GenBank/DDBJ whole genome shotgun (WGS) entry which is preliminary data.</text>
</comment>
<keyword evidence="14" id="KW-0732">Signal</keyword>
<keyword evidence="3" id="KW-1003">Cell membrane</keyword>
<dbReference type="SMART" id="SM01381">
    <property type="entry name" value="7TM_GPCR_Srsx"/>
    <property type="match status" value="1"/>
</dbReference>
<dbReference type="Pfam" id="PF00001">
    <property type="entry name" value="7tm_1"/>
    <property type="match status" value="2"/>
</dbReference>
<reference evidence="16 17" key="1">
    <citation type="submission" date="2020-10" db="EMBL/GenBank/DDBJ databases">
        <authorList>
            <person name="Klimov P.B."/>
            <person name="Dyachkov S.M."/>
            <person name="Chetverikov P.E."/>
        </authorList>
    </citation>
    <scope>NUCLEOTIDE SEQUENCE [LARGE SCALE GENOMIC DNA]</scope>
    <source>
        <strain evidence="16">BMOC 18-1129-001#AD2665</strain>
        <tissue evidence="16">Entire mites</tissue>
    </source>
</reference>
<evidence type="ECO:0000256" key="14">
    <source>
        <dbReference type="SAM" id="SignalP"/>
    </source>
</evidence>
<dbReference type="EMBL" id="JAIFTH010000310">
    <property type="protein sequence ID" value="KAG9509851.1"/>
    <property type="molecule type" value="Genomic_DNA"/>
</dbReference>
<feature type="chain" id="PRO_5045199124" description="G-protein coupled receptors family 1 profile domain-containing protein" evidence="14">
    <location>
        <begin position="32"/>
        <end position="1102"/>
    </location>
</feature>
<evidence type="ECO:0000256" key="1">
    <source>
        <dbReference type="ARBA" id="ARBA00004651"/>
    </source>
</evidence>
<feature type="transmembrane region" description="Helical" evidence="13">
    <location>
        <begin position="210"/>
        <end position="230"/>
    </location>
</feature>
<feature type="compositionally biased region" description="Basic and acidic residues" evidence="12">
    <location>
        <begin position="887"/>
        <end position="897"/>
    </location>
</feature>
<dbReference type="Proteomes" id="UP000825002">
    <property type="component" value="Unassembled WGS sequence"/>
</dbReference>
<feature type="transmembrane region" description="Helical" evidence="13">
    <location>
        <begin position="171"/>
        <end position="190"/>
    </location>
</feature>
<evidence type="ECO:0000256" key="11">
    <source>
        <dbReference type="RuleBase" id="RU000688"/>
    </source>
</evidence>
<feature type="transmembrane region" description="Helical" evidence="13">
    <location>
        <begin position="1005"/>
        <end position="1027"/>
    </location>
</feature>
<evidence type="ECO:0000256" key="2">
    <source>
        <dbReference type="ARBA" id="ARBA00010663"/>
    </source>
</evidence>
<comment type="similarity">
    <text evidence="2 11">Belongs to the G-protein coupled receptor 1 family.</text>
</comment>
<evidence type="ECO:0000256" key="6">
    <source>
        <dbReference type="ARBA" id="ARBA00023040"/>
    </source>
</evidence>
<feature type="compositionally biased region" description="Basic residues" evidence="12">
    <location>
        <begin position="798"/>
        <end position="818"/>
    </location>
</feature>
<feature type="region of interest" description="Disordered" evidence="12">
    <location>
        <begin position="857"/>
        <end position="915"/>
    </location>
</feature>
<dbReference type="InterPro" id="IPR000276">
    <property type="entry name" value="GPCR_Rhodpsn"/>
</dbReference>
<feature type="compositionally biased region" description="Low complexity" evidence="12">
    <location>
        <begin position="857"/>
        <end position="873"/>
    </location>
</feature>
<feature type="compositionally biased region" description="Low complexity" evidence="12">
    <location>
        <begin position="602"/>
        <end position="622"/>
    </location>
</feature>
<gene>
    <name evidence="16" type="ORF">GZH46_01622</name>
</gene>
<evidence type="ECO:0000256" key="13">
    <source>
        <dbReference type="SAM" id="Phobius"/>
    </source>
</evidence>
<evidence type="ECO:0000256" key="5">
    <source>
        <dbReference type="ARBA" id="ARBA00022989"/>
    </source>
</evidence>
<dbReference type="PRINTS" id="PR00237">
    <property type="entry name" value="GPCRRHODOPSN"/>
</dbReference>
<sequence>MRASLVTIVHIISASLSTLLLILMIDNSASSTNDTHLGCVNCVEGIKIIEPTDGAIHTFDASNNAHTQHIDNNDHLSLLRVAPEVESNSYLLAHVTPIDGTHYVSDNATNTSHSSSNGSFNNNNNSNSKRVWWSVLMVVTLALINVVVIVGNVLVILAVYASAKLRNVTNLFVVSLAVADLILGVAVLPYSLLFEIMNVWLFGELWCRAWLVVDVWISTASILNLCAISIDRYVAVTRPMRYKALMTNRRARLVIGLVWCVAFLVCLPPLVRQQAFETHLSHVDPSLATTAASSSATLFVANLNIQPKSAQQPTTTTTDIDFVNNYNATTQSPCCDNQQQEENVVVSEPQNDKWACALFEDKVYVIYSSLGSFYIPMLVMLVLYSRIYLVASRTQQALRRGYMTTRSTRRKVRAPSSGSFGYQQTAPLATNNTSHSSCTVSSCGASNHNHKLSNAADECRNPIEVNKSEHLSNSFDVTTDAVESNNNNNNNSSNNGGNHERVTLRIHRGTQGNAHTGAAGTSSILPPATLALMADAPEVRPRNARARFAAAVSRAAASAKRQAAAAAAASVDSSASVSVQMRSNAADKREQESVTKSNSSSTPPGLTPTETAPTTTTITTTALPTTTVPLLVPEVIITEPTANGSTKPEALQMECRPEMQTFPQIVVDSPPQREVEFIEKCSIENASDEKCTSHDAQQQSCAKNAELTINAETKDDSTPAVSVSASIGSLSSHVFASLPGAAQHVRKHSLMLLTSLTARSSATLRRMSMSPPACVPHSTQGDNQHKHFNSSHLDRGDSKRRKQQQQKRRRRRRRQRNRLPREVDEYLRAPLGADETPVELAHVWQNRRTADVVAGFSETSSISSSSSSSTFSNSDDDRDNNNNETSLARDHDDRRDSFPATTMATPLETTPIHDLSSTQRLVAPVNTCATVGRVSNDGRHALPRVVCARDDRTVAPEIKLEPSIDSKQQRATGAVRRARAWASGVRLKSRTNRWHARRLRAETKAAKTVGIIVGCFICCWLPFFTAYPVRALLCEQPDCIPRSLLSIFTWLGYLNSAINPFIYGMFSQEFRHAFKNIICRCRFRDETPVVTLLVDSIIKSIL</sequence>
<dbReference type="Gene3D" id="1.20.1070.10">
    <property type="entry name" value="Rhodopsin 7-helix transmembrane proteins"/>
    <property type="match status" value="2"/>
</dbReference>
<evidence type="ECO:0000256" key="12">
    <source>
        <dbReference type="SAM" id="MobiDB-lite"/>
    </source>
</evidence>
<protein>
    <recommendedName>
        <fullName evidence="15">G-protein coupled receptors family 1 profile domain-containing protein</fullName>
    </recommendedName>
</protein>